<proteinExistence type="predicted"/>
<evidence type="ECO:0008006" key="3">
    <source>
        <dbReference type="Google" id="ProtNLM"/>
    </source>
</evidence>
<dbReference type="EMBL" id="WXXP01000294">
    <property type="protein sequence ID" value="NEK55175.1"/>
    <property type="molecule type" value="Genomic_DNA"/>
</dbReference>
<comment type="caution">
    <text evidence="1">The sequence shown here is derived from an EMBL/GenBank/DDBJ whole genome shotgun (WGS) entry which is preliminary data.</text>
</comment>
<dbReference type="InterPro" id="IPR007757">
    <property type="entry name" value="MT-A70-like"/>
</dbReference>
<accession>A0A6P0DUD2</accession>
<gene>
    <name evidence="1" type="ORF">GUK36_38715</name>
</gene>
<dbReference type="Proteomes" id="UP000471409">
    <property type="component" value="Unassembled WGS sequence"/>
</dbReference>
<evidence type="ECO:0000313" key="2">
    <source>
        <dbReference type="Proteomes" id="UP000471409"/>
    </source>
</evidence>
<dbReference type="Pfam" id="PF05063">
    <property type="entry name" value="MT-A70"/>
    <property type="match status" value="1"/>
</dbReference>
<feature type="non-terminal residue" evidence="1">
    <location>
        <position position="1"/>
    </location>
</feature>
<dbReference type="RefSeq" id="WP_246724116.1">
    <property type="nucleotide sequence ID" value="NZ_WXXP01000294.1"/>
</dbReference>
<feature type="non-terminal residue" evidence="1">
    <location>
        <position position="226"/>
    </location>
</feature>
<dbReference type="AlphaFoldDB" id="A0A6P0DUD2"/>
<name>A0A6P0DUD2_RHILE</name>
<sequence length="226" mass="25749">VQRDAERGEKISEKALRMLRGTRHDKGVTLDRLKTLPEDQQEVYVNALFEADKATERHSKQIRTDKLATKRTIRTGMINAIAERGKMVMGQMPVAAAPVGYCDVPWEQEAWSAETGQDKGLPYPSMSVDELMALCAGAKSPFTPDAILYFWSTTNRLRDAMRIIEAWGFKFMTMITWDKVNIGMGRWVRDRTEHLLICKRGDFPGLDLYTEKPESLYSEVKTEPVS</sequence>
<dbReference type="InterPro" id="IPR029063">
    <property type="entry name" value="SAM-dependent_MTases_sf"/>
</dbReference>
<reference evidence="1 2" key="1">
    <citation type="submission" date="2020-01" db="EMBL/GenBank/DDBJ databases">
        <title>Rhizobium genotypes associated with high levels of biological nitrogen fixation by grain legumes in a temperate-maritime cropping system.</title>
        <authorList>
            <person name="Maluk M."/>
            <person name="Francesc Ferrando Molina F."/>
            <person name="Lopez Del Egido L."/>
            <person name="Lafos M."/>
            <person name="Langarica-Fuentes A."/>
            <person name="Gebre Yohannes G."/>
            <person name="Young M.W."/>
            <person name="Martin P."/>
            <person name="Gantlett R."/>
            <person name="Kenicer G."/>
            <person name="Hawes C."/>
            <person name="Begg G.S."/>
            <person name="Quilliam R.S."/>
            <person name="Squire G.R."/>
            <person name="Poole P.S."/>
            <person name="Young P.W."/>
            <person name="Iannetta P.M."/>
            <person name="James E.K."/>
        </authorList>
    </citation>
    <scope>NUCLEOTIDE SEQUENCE [LARGE SCALE GENOMIC DNA]</scope>
    <source>
        <strain evidence="1 2">JHI944</strain>
    </source>
</reference>
<protein>
    <recommendedName>
        <fullName evidence="3">S-adenosylmethionine-binding protein</fullName>
    </recommendedName>
</protein>
<evidence type="ECO:0000313" key="1">
    <source>
        <dbReference type="EMBL" id="NEK55175.1"/>
    </source>
</evidence>
<dbReference type="SUPFAM" id="SSF53335">
    <property type="entry name" value="S-adenosyl-L-methionine-dependent methyltransferases"/>
    <property type="match status" value="1"/>
</dbReference>
<organism evidence="1 2">
    <name type="scientific">Rhizobium leguminosarum</name>
    <dbReference type="NCBI Taxonomy" id="384"/>
    <lineage>
        <taxon>Bacteria</taxon>
        <taxon>Pseudomonadati</taxon>
        <taxon>Pseudomonadota</taxon>
        <taxon>Alphaproteobacteria</taxon>
        <taxon>Hyphomicrobiales</taxon>
        <taxon>Rhizobiaceae</taxon>
        <taxon>Rhizobium/Agrobacterium group</taxon>
        <taxon>Rhizobium</taxon>
    </lineage>
</organism>